<dbReference type="PROSITE" id="PS00108">
    <property type="entry name" value="PROTEIN_KINASE_ST"/>
    <property type="match status" value="1"/>
</dbReference>
<feature type="domain" description="Protein kinase" evidence="2">
    <location>
        <begin position="1"/>
        <end position="287"/>
    </location>
</feature>
<dbReference type="eggNOG" id="KOG0032">
    <property type="taxonomic scope" value="Eukaryota"/>
</dbReference>
<reference evidence="3 4" key="1">
    <citation type="journal article" date="2006" name="Nature">
        <title>Global trends of whole-genome duplications revealed by the ciliate Paramecium tetraurelia.</title>
        <authorList>
            <consortium name="Genoscope"/>
            <person name="Aury J.-M."/>
            <person name="Jaillon O."/>
            <person name="Duret L."/>
            <person name="Noel B."/>
            <person name="Jubin C."/>
            <person name="Porcel B.M."/>
            <person name="Segurens B."/>
            <person name="Daubin V."/>
            <person name="Anthouard V."/>
            <person name="Aiach N."/>
            <person name="Arnaiz O."/>
            <person name="Billaut A."/>
            <person name="Beisson J."/>
            <person name="Blanc I."/>
            <person name="Bouhouche K."/>
            <person name="Camara F."/>
            <person name="Duharcourt S."/>
            <person name="Guigo R."/>
            <person name="Gogendeau D."/>
            <person name="Katinka M."/>
            <person name="Keller A.-M."/>
            <person name="Kissmehl R."/>
            <person name="Klotz C."/>
            <person name="Koll F."/>
            <person name="Le Moue A."/>
            <person name="Lepere C."/>
            <person name="Malinsky S."/>
            <person name="Nowacki M."/>
            <person name="Nowak J.K."/>
            <person name="Plattner H."/>
            <person name="Poulain J."/>
            <person name="Ruiz F."/>
            <person name="Serrano V."/>
            <person name="Zagulski M."/>
            <person name="Dessen P."/>
            <person name="Betermier M."/>
            <person name="Weissenbach J."/>
            <person name="Scarpelli C."/>
            <person name="Schachter V."/>
            <person name="Sperling L."/>
            <person name="Meyer E."/>
            <person name="Cohen J."/>
            <person name="Wincker P."/>
        </authorList>
    </citation>
    <scope>NUCLEOTIDE SEQUENCE [LARGE SCALE GENOMIC DNA]</scope>
    <source>
        <strain evidence="3 4">Stock d4-2</strain>
    </source>
</reference>
<accession>A0CHZ0</accession>
<feature type="coiled-coil region" evidence="1">
    <location>
        <begin position="1072"/>
        <end position="1099"/>
    </location>
</feature>
<dbReference type="SMART" id="SM00220">
    <property type="entry name" value="S_TKc"/>
    <property type="match status" value="1"/>
</dbReference>
<dbReference type="RefSeq" id="XP_001437804.1">
    <property type="nucleotide sequence ID" value="XM_001437767.1"/>
</dbReference>
<dbReference type="GO" id="GO:0004674">
    <property type="term" value="F:protein serine/threonine kinase activity"/>
    <property type="evidence" value="ECO:0000318"/>
    <property type="project" value="GO_Central"/>
</dbReference>
<dbReference type="OrthoDB" id="1405469at2759"/>
<dbReference type="OMA" id="CENINNQ"/>
<keyword evidence="4" id="KW-1185">Reference proteome</keyword>
<dbReference type="EMBL" id="CT868080">
    <property type="protein sequence ID" value="CAK70407.1"/>
    <property type="molecule type" value="Genomic_DNA"/>
</dbReference>
<dbReference type="HOGENOM" id="CLU_011843_0_0_1"/>
<protein>
    <recommendedName>
        <fullName evidence="2">Protein kinase domain-containing protein</fullName>
    </recommendedName>
</protein>
<dbReference type="GO" id="GO:0035556">
    <property type="term" value="P:intracellular signal transduction"/>
    <property type="evidence" value="ECO:0000318"/>
    <property type="project" value="GO_Central"/>
</dbReference>
<evidence type="ECO:0000256" key="1">
    <source>
        <dbReference type="SAM" id="Coils"/>
    </source>
</evidence>
<dbReference type="InterPro" id="IPR000719">
    <property type="entry name" value="Prot_kinase_dom"/>
</dbReference>
<dbReference type="AlphaFoldDB" id="A0CHZ0"/>
<proteinExistence type="predicted"/>
<feature type="coiled-coil region" evidence="1">
    <location>
        <begin position="738"/>
        <end position="843"/>
    </location>
</feature>
<dbReference type="GO" id="GO:0005524">
    <property type="term" value="F:ATP binding"/>
    <property type="evidence" value="ECO:0007669"/>
    <property type="project" value="InterPro"/>
</dbReference>
<dbReference type="GeneID" id="5023589"/>
<sequence>MISSNQQGKILFIQGRGYEIIREIQQQGAQSINYIAKCIGNPYEQVIIKQYNQIKVDELQVLNIIQKEQIDDKSKNKHIIKILGIQDCSQQEEQKNFLMVMEQGKNNLQHLINTNKSFNLAQKLKLFRQMIKGVKELHALGYSHRDLKPENFVYFENQRKNYTVKLIDFGLVKKDSTRLKSLQVGTCNYMSPEVMIGEGNYDKTVDIWSLGIILYQMLTTEYLIKAKNTKDLMFQMLAFTQDYIDLTIDQTNCMGQQEKEIIKSMLQKESQHRCNLDIILNKIDELLKEIKEQEQKEIQQFKDQKQQCIVQLKDIKSTISNVIQYLIDTQQIIKQINLQNNTKQQLFTYINNEIQKYEEILLKNEQQLKSILYAQTKEMLKEYHNINYLKTIHHLLILKEKNKLEQQLKDQVKFELFEEKQKIEREYQMKMEQEQKLKKEKEKEQYQFSLQMVKQQLNQQSPQIQLIQDQIHFYQIIEIQGNEKISDVIKYHQQITQDIQTVEFQEKIIEQYESLQQQIATYQSCNSKLEEIQEAQNRNKTQIEEAIKSTQQKDQQYLVKNQQQMEELYKELIDYQEKYQYLSKNQKYSNQITCVITQIGQAFSDLDKLKQLIFQRTLPAYQEYSQINQQIQKSLVFFEKQHSQLHQQIYNDELIALKIQERIKKLEIAKDQFGKFIIKMNKLKDQVKDFIKNEYCNNYDSQKLIDSRIINIDQNVKEQQELFELFAQLIQSDSCENINNQITQLEEFQRKLKEVEINEIEYINQLEQIIKKEMEDKKSEKEKKILNLNNKLQTRYGEYTKALQSIKFQFQSVEFYQQMNQKKENLQKELEQEIRILNQYSLIYQENMKLLEYEIKVNQKKRGMLQQNIEHMLKIFQQTCHHKGQKLYQIIYIVSHNYQQLNFCLMDDNLIKNYGLLKIQEEQLKIKLISINQNISNQQLNPQQLDNLIEYIITVFSSIDELMDKIPNFNQINDFNKAYQQNLESYEKVYALINYIRQYHLTRYYERIKVNTNQQKKIQQNNKESDYQKIFQSKLICDQEDNTKKEKEALDILLRYENVICKNYYKMNIEVMEKDKKQIEKMTVEIENLIKQKNLVKLRSKLKDQNKIKEIIGQYYKITEFTQMLIFKIAMSSINENAQY</sequence>
<evidence type="ECO:0000259" key="2">
    <source>
        <dbReference type="PROSITE" id="PS50011"/>
    </source>
</evidence>
<dbReference type="Proteomes" id="UP000000600">
    <property type="component" value="Unassembled WGS sequence"/>
</dbReference>
<evidence type="ECO:0000313" key="3">
    <source>
        <dbReference type="EMBL" id="CAK70407.1"/>
    </source>
</evidence>
<keyword evidence="1" id="KW-0175">Coiled coil</keyword>
<dbReference type="InParanoid" id="A0CHZ0"/>
<gene>
    <name evidence="3" type="ORF">GSPATT00038509001</name>
</gene>
<dbReference type="Pfam" id="PF00069">
    <property type="entry name" value="Pkinase"/>
    <property type="match status" value="1"/>
</dbReference>
<dbReference type="PANTHER" id="PTHR44167:SF24">
    <property type="entry name" value="SERINE_THREONINE-PROTEIN KINASE CHK2"/>
    <property type="match status" value="1"/>
</dbReference>
<dbReference type="InterPro" id="IPR008271">
    <property type="entry name" value="Ser/Thr_kinase_AS"/>
</dbReference>
<dbReference type="FunFam" id="1.10.510.10:FF:002527">
    <property type="entry name" value="Uncharacterized protein"/>
    <property type="match status" value="1"/>
</dbReference>
<dbReference type="GO" id="GO:0005737">
    <property type="term" value="C:cytoplasm"/>
    <property type="evidence" value="ECO:0000318"/>
    <property type="project" value="GO_Central"/>
</dbReference>
<dbReference type="SUPFAM" id="SSF56112">
    <property type="entry name" value="Protein kinase-like (PK-like)"/>
    <property type="match status" value="1"/>
</dbReference>
<dbReference type="KEGG" id="ptm:GSPATT00038509001"/>
<feature type="coiled-coil region" evidence="1">
    <location>
        <begin position="512"/>
        <end position="585"/>
    </location>
</feature>
<dbReference type="GO" id="GO:0005634">
    <property type="term" value="C:nucleus"/>
    <property type="evidence" value="ECO:0000318"/>
    <property type="project" value="GO_Central"/>
</dbReference>
<dbReference type="Gene3D" id="1.10.510.10">
    <property type="entry name" value="Transferase(Phosphotransferase) domain 1"/>
    <property type="match status" value="1"/>
</dbReference>
<evidence type="ECO:0000313" key="4">
    <source>
        <dbReference type="Proteomes" id="UP000000600"/>
    </source>
</evidence>
<dbReference type="PROSITE" id="PS50011">
    <property type="entry name" value="PROTEIN_KINASE_DOM"/>
    <property type="match status" value="1"/>
</dbReference>
<dbReference type="InterPro" id="IPR011009">
    <property type="entry name" value="Kinase-like_dom_sf"/>
</dbReference>
<feature type="coiled-coil region" evidence="1">
    <location>
        <begin position="276"/>
        <end position="311"/>
    </location>
</feature>
<dbReference type="PANTHER" id="PTHR44167">
    <property type="entry name" value="OVARIAN-SPECIFIC SERINE/THREONINE-PROTEIN KINASE LOK-RELATED"/>
    <property type="match status" value="1"/>
</dbReference>
<organism evidence="3 4">
    <name type="scientific">Paramecium tetraurelia</name>
    <dbReference type="NCBI Taxonomy" id="5888"/>
    <lineage>
        <taxon>Eukaryota</taxon>
        <taxon>Sar</taxon>
        <taxon>Alveolata</taxon>
        <taxon>Ciliophora</taxon>
        <taxon>Intramacronucleata</taxon>
        <taxon>Oligohymenophorea</taxon>
        <taxon>Peniculida</taxon>
        <taxon>Parameciidae</taxon>
        <taxon>Paramecium</taxon>
    </lineage>
</organism>
<name>A0CHZ0_PARTE</name>